<feature type="region of interest" description="Disordered" evidence="1">
    <location>
        <begin position="1"/>
        <end position="22"/>
    </location>
</feature>
<dbReference type="PANTHER" id="PTHR34371:SF2">
    <property type="entry name" value="DUF688 FAMILY PROTEIN"/>
    <property type="match status" value="1"/>
</dbReference>
<proteinExistence type="predicted"/>
<evidence type="ECO:0000313" key="2">
    <source>
        <dbReference type="EMBL" id="KAK9749537.1"/>
    </source>
</evidence>
<dbReference type="PANTHER" id="PTHR34371">
    <property type="entry name" value="OS01G0551000 PROTEIN"/>
    <property type="match status" value="1"/>
</dbReference>
<organism evidence="2 3">
    <name type="scientific">Saponaria officinalis</name>
    <name type="common">Common soapwort</name>
    <name type="synonym">Lychnis saponaria</name>
    <dbReference type="NCBI Taxonomy" id="3572"/>
    <lineage>
        <taxon>Eukaryota</taxon>
        <taxon>Viridiplantae</taxon>
        <taxon>Streptophyta</taxon>
        <taxon>Embryophyta</taxon>
        <taxon>Tracheophyta</taxon>
        <taxon>Spermatophyta</taxon>
        <taxon>Magnoliopsida</taxon>
        <taxon>eudicotyledons</taxon>
        <taxon>Gunneridae</taxon>
        <taxon>Pentapetalae</taxon>
        <taxon>Caryophyllales</taxon>
        <taxon>Caryophyllaceae</taxon>
        <taxon>Caryophylleae</taxon>
        <taxon>Saponaria</taxon>
    </lineage>
</organism>
<sequence>MASEPKTEPKPETPQLHLTSFPNLKYPQTYSGALTPLHTSASVPFSWEQEPGKPLPCLTLALPSSHSQHNVIKCLELPPRLLNEGKMTKTPSPTTVLEGPYNSLGRSILGSSSFRFLRKRRKSFDGAMSFSGSAGSSPERALLTTVVVSSGGGKKEKGLFGSWRKKGGSNYKGKSEVHGGSFVFPSYGDDGTASCCDGGDGNEPLKVGRVSRKKSQQLSLSQHAKSHFWATIYGTFKQVIPRRSTKCKKDAL</sequence>
<dbReference type="AlphaFoldDB" id="A0AAW1MVD9"/>
<dbReference type="Proteomes" id="UP001443914">
    <property type="component" value="Unassembled WGS sequence"/>
</dbReference>
<accession>A0AAW1MVD9</accession>
<dbReference type="EMBL" id="JBDFQZ010000002">
    <property type="protein sequence ID" value="KAK9749537.1"/>
    <property type="molecule type" value="Genomic_DNA"/>
</dbReference>
<comment type="caution">
    <text evidence="2">The sequence shown here is derived from an EMBL/GenBank/DDBJ whole genome shotgun (WGS) entry which is preliminary data.</text>
</comment>
<name>A0AAW1MVD9_SAPOF</name>
<gene>
    <name evidence="2" type="ORF">RND81_02G132800</name>
</gene>
<evidence type="ECO:0000256" key="1">
    <source>
        <dbReference type="SAM" id="MobiDB-lite"/>
    </source>
</evidence>
<protein>
    <submittedName>
        <fullName evidence="2">Uncharacterized protein</fullName>
    </submittedName>
</protein>
<feature type="compositionally biased region" description="Basic and acidic residues" evidence="1">
    <location>
        <begin position="1"/>
        <end position="11"/>
    </location>
</feature>
<reference evidence="2" key="1">
    <citation type="submission" date="2024-03" db="EMBL/GenBank/DDBJ databases">
        <title>WGS assembly of Saponaria officinalis var. Norfolk2.</title>
        <authorList>
            <person name="Jenkins J."/>
            <person name="Shu S."/>
            <person name="Grimwood J."/>
            <person name="Barry K."/>
            <person name="Goodstein D."/>
            <person name="Schmutz J."/>
            <person name="Leebens-Mack J."/>
            <person name="Osbourn A."/>
        </authorList>
    </citation>
    <scope>NUCLEOTIDE SEQUENCE [LARGE SCALE GENOMIC DNA]</scope>
    <source>
        <strain evidence="2">JIC</strain>
    </source>
</reference>
<evidence type="ECO:0000313" key="3">
    <source>
        <dbReference type="Proteomes" id="UP001443914"/>
    </source>
</evidence>
<keyword evidence="3" id="KW-1185">Reference proteome</keyword>